<name>A0A4R0R481_9APHY</name>
<feature type="non-terminal residue" evidence="1">
    <location>
        <position position="83"/>
    </location>
</feature>
<accession>A0A4R0R481</accession>
<dbReference type="Proteomes" id="UP000292702">
    <property type="component" value="Unassembled WGS sequence"/>
</dbReference>
<sequence>MGGGVHSPLPPPTALLARTHSLGPCLPADHLFSRPLTPSQHARFHGALQHPSLRVPPSCSTYWAATMKSRIKAVRLVLSEPVH</sequence>
<comment type="caution">
    <text evidence="1">The sequence shown here is derived from an EMBL/GenBank/DDBJ whole genome shotgun (WGS) entry which is preliminary data.</text>
</comment>
<dbReference type="EMBL" id="RWJN01000519">
    <property type="protein sequence ID" value="TCD60986.1"/>
    <property type="molecule type" value="Genomic_DNA"/>
</dbReference>
<dbReference type="AlphaFoldDB" id="A0A4R0R481"/>
<organism evidence="1 2">
    <name type="scientific">Steccherinum ochraceum</name>
    <dbReference type="NCBI Taxonomy" id="92696"/>
    <lineage>
        <taxon>Eukaryota</taxon>
        <taxon>Fungi</taxon>
        <taxon>Dikarya</taxon>
        <taxon>Basidiomycota</taxon>
        <taxon>Agaricomycotina</taxon>
        <taxon>Agaricomycetes</taxon>
        <taxon>Polyporales</taxon>
        <taxon>Steccherinaceae</taxon>
        <taxon>Steccherinum</taxon>
    </lineage>
</organism>
<protein>
    <submittedName>
        <fullName evidence="1">Uncharacterized protein</fullName>
    </submittedName>
</protein>
<evidence type="ECO:0000313" key="2">
    <source>
        <dbReference type="Proteomes" id="UP000292702"/>
    </source>
</evidence>
<evidence type="ECO:0000313" key="1">
    <source>
        <dbReference type="EMBL" id="TCD60986.1"/>
    </source>
</evidence>
<reference evidence="1 2" key="1">
    <citation type="submission" date="2018-11" db="EMBL/GenBank/DDBJ databases">
        <title>Genome assembly of Steccherinum ochraceum LE-BIN_3174, the white-rot fungus of the Steccherinaceae family (The Residual Polyporoid clade, Polyporales, Basidiomycota).</title>
        <authorList>
            <person name="Fedorova T.V."/>
            <person name="Glazunova O.A."/>
            <person name="Landesman E.O."/>
            <person name="Moiseenko K.V."/>
            <person name="Psurtseva N.V."/>
            <person name="Savinova O.S."/>
            <person name="Shakhova N.V."/>
            <person name="Tyazhelova T.V."/>
            <person name="Vasina D.V."/>
        </authorList>
    </citation>
    <scope>NUCLEOTIDE SEQUENCE [LARGE SCALE GENOMIC DNA]</scope>
    <source>
        <strain evidence="1 2">LE-BIN_3174</strain>
    </source>
</reference>
<keyword evidence="2" id="KW-1185">Reference proteome</keyword>
<gene>
    <name evidence="1" type="ORF">EIP91_009194</name>
</gene>
<proteinExistence type="predicted"/>